<feature type="domain" description="HAT C-terminal dimerisation" evidence="1">
    <location>
        <begin position="567"/>
        <end position="623"/>
    </location>
</feature>
<reference evidence="3" key="1">
    <citation type="submission" date="2018-04" db="EMBL/GenBank/DDBJ databases">
        <title>Transcriptome of Schizaphis graminum biotype I.</title>
        <authorList>
            <person name="Scully E.D."/>
            <person name="Geib S.M."/>
            <person name="Palmer N.A."/>
            <person name="Koch K."/>
            <person name="Bradshaw J."/>
            <person name="Heng-Moss T."/>
            <person name="Sarath G."/>
        </authorList>
    </citation>
    <scope>NUCLEOTIDE SEQUENCE</scope>
</reference>
<feature type="domain" description="DUF4371" evidence="2">
    <location>
        <begin position="73"/>
        <end position="246"/>
    </location>
</feature>
<gene>
    <name evidence="3" type="primary">PRKRIR_28</name>
    <name evidence="3" type="ORF">g.137649</name>
</gene>
<name>A0A2S2NSS4_SCHGA</name>
<keyword evidence="3" id="KW-0418">Kinase</keyword>
<dbReference type="InterPro" id="IPR012337">
    <property type="entry name" value="RNaseH-like_sf"/>
</dbReference>
<sequence length="651" mass="74373">MTKYKNAMADLNEHSKTNYHMISSERAKDFLKNYENGDQTAVNVLLSNQKREIIEHNRKRLIPIIKTILFCARNNLPLRGHRESGSLKIDNVREDCLSGNQGIFRALLSFRMESGDKDLKSHFDISAKNCTMISSTIQNEIIESMGSVIKQKIVDRVKLSKYFSILCDETTDISTNEQMTICVRYVDLKNCVIREDFLCFVKMVSTTGSEITKTLKYELEKVGLSFDNLRGQGYDGGSNMSGKYNGVQALILNEYPLAFYTHCFSHSLNLCLSKACEVSAIKNMNGIIGTICTFFSSSSKRTEKLKYIIETTLDVNTVKKKKLKQLCQTRWVERHDAILTFKELYIYIVSTLEDLEHDINTETSTKATLYGSAITKPDFIIALEVSAKCFSYTFNLSKLLQGKQQDVCNALANVTQVKNALQSIRNDADNSFKEIMETVSKLAYIVNIDIKMPRICNRQTKRVNVCSNSPEEYFKVSIYIPFLDSLISQLHSRFDERLKQVLPLQGLIPCNLHLYNDDLILSAASTYENDLPHAIFSLSAELHMWRNQWKDTENVPQTAIEAIQHCQDLFPNIKTLLQLFSTLPVTSATPERTFSTLKRIKTYLRSTISQERLNGLALTNINKEENVTVEEIAQDFIKISARRMQLQDWSK</sequence>
<dbReference type="SUPFAM" id="SSF53098">
    <property type="entry name" value="Ribonuclease H-like"/>
    <property type="match status" value="1"/>
</dbReference>
<dbReference type="PANTHER" id="PTHR46289">
    <property type="entry name" value="52 KDA REPRESSOR OF THE INHIBITOR OF THE PROTEIN KINASE-LIKE PROTEIN-RELATED"/>
    <property type="match status" value="1"/>
</dbReference>
<dbReference type="AlphaFoldDB" id="A0A2S2NSS4"/>
<dbReference type="PANTHER" id="PTHR46289:SF14">
    <property type="entry name" value="DUF4371 DOMAIN-CONTAINING PROTEIN"/>
    <property type="match status" value="1"/>
</dbReference>
<organism evidence="3">
    <name type="scientific">Schizaphis graminum</name>
    <name type="common">Green bug aphid</name>
    <dbReference type="NCBI Taxonomy" id="13262"/>
    <lineage>
        <taxon>Eukaryota</taxon>
        <taxon>Metazoa</taxon>
        <taxon>Ecdysozoa</taxon>
        <taxon>Arthropoda</taxon>
        <taxon>Hexapoda</taxon>
        <taxon>Insecta</taxon>
        <taxon>Pterygota</taxon>
        <taxon>Neoptera</taxon>
        <taxon>Paraneoptera</taxon>
        <taxon>Hemiptera</taxon>
        <taxon>Sternorrhyncha</taxon>
        <taxon>Aphidomorpha</taxon>
        <taxon>Aphidoidea</taxon>
        <taxon>Aphididae</taxon>
        <taxon>Aphidini</taxon>
        <taxon>Schizaphis</taxon>
    </lineage>
</organism>
<evidence type="ECO:0000259" key="1">
    <source>
        <dbReference type="Pfam" id="PF05699"/>
    </source>
</evidence>
<dbReference type="InterPro" id="IPR008906">
    <property type="entry name" value="HATC_C_dom"/>
</dbReference>
<protein>
    <submittedName>
        <fullName evidence="3">Repressor of the inhibitor of the protein kinase</fullName>
    </submittedName>
</protein>
<keyword evidence="3" id="KW-0808">Transferase</keyword>
<dbReference type="InterPro" id="IPR025398">
    <property type="entry name" value="DUF4371"/>
</dbReference>
<dbReference type="GO" id="GO:0046983">
    <property type="term" value="F:protein dimerization activity"/>
    <property type="evidence" value="ECO:0007669"/>
    <property type="project" value="InterPro"/>
</dbReference>
<dbReference type="Pfam" id="PF14291">
    <property type="entry name" value="DUF4371"/>
    <property type="match status" value="1"/>
</dbReference>
<evidence type="ECO:0000259" key="2">
    <source>
        <dbReference type="Pfam" id="PF14291"/>
    </source>
</evidence>
<dbReference type="InterPro" id="IPR052958">
    <property type="entry name" value="IFN-induced_PKR_regulator"/>
</dbReference>
<proteinExistence type="predicted"/>
<accession>A0A2S2NSS4</accession>
<dbReference type="Pfam" id="PF05699">
    <property type="entry name" value="Dimer_Tnp_hAT"/>
    <property type="match status" value="1"/>
</dbReference>
<dbReference type="EMBL" id="GGMR01007187">
    <property type="protein sequence ID" value="MBY19806.1"/>
    <property type="molecule type" value="Transcribed_RNA"/>
</dbReference>
<evidence type="ECO:0000313" key="3">
    <source>
        <dbReference type="EMBL" id="MBY19806.1"/>
    </source>
</evidence>
<dbReference type="GO" id="GO:0016301">
    <property type="term" value="F:kinase activity"/>
    <property type="evidence" value="ECO:0007669"/>
    <property type="project" value="UniProtKB-KW"/>
</dbReference>